<gene>
    <name evidence="1" type="ORF">CG405_08310</name>
</gene>
<reference evidence="1 2" key="1">
    <citation type="submission" date="2017-07" db="EMBL/GenBank/DDBJ databases">
        <title>A comparative genomics approach to explaining the enigmatic role of Gardnerella vaginalis in the vaginal microbiome.</title>
        <authorList>
            <person name="Vancuren S.J."/>
            <person name="Hill J.E."/>
        </authorList>
    </citation>
    <scope>NUCLEOTIDE SEQUENCE [LARGE SCALE GENOMIC DNA]</scope>
    <source>
        <strain evidence="1 2">WP023</strain>
    </source>
</reference>
<organism evidence="1 2">
    <name type="scientific">Gardnerella vaginalis</name>
    <dbReference type="NCBI Taxonomy" id="2702"/>
    <lineage>
        <taxon>Bacteria</taxon>
        <taxon>Bacillati</taxon>
        <taxon>Actinomycetota</taxon>
        <taxon>Actinomycetes</taxon>
        <taxon>Bifidobacteriales</taxon>
        <taxon>Bifidobacteriaceae</taxon>
        <taxon>Gardnerella</taxon>
    </lineage>
</organism>
<evidence type="ECO:0000313" key="1">
    <source>
        <dbReference type="EMBL" id="RFT26827.1"/>
    </source>
</evidence>
<name>A0A3E2C4U4_GARVA</name>
<comment type="caution">
    <text evidence="1">The sequence shown here is derived from an EMBL/GenBank/DDBJ whole genome shotgun (WGS) entry which is preliminary data.</text>
</comment>
<protein>
    <submittedName>
        <fullName evidence="1">Uncharacterized protein</fullName>
    </submittedName>
</protein>
<dbReference type="EMBL" id="NNRU01000008">
    <property type="protein sequence ID" value="RFT26827.1"/>
    <property type="molecule type" value="Genomic_DNA"/>
</dbReference>
<evidence type="ECO:0000313" key="2">
    <source>
        <dbReference type="Proteomes" id="UP000258379"/>
    </source>
</evidence>
<dbReference type="Proteomes" id="UP000258379">
    <property type="component" value="Unassembled WGS sequence"/>
</dbReference>
<proteinExistence type="predicted"/>
<accession>A0A3E2C4U4</accession>
<sequence length="60" mass="6946">MKSKLGITLRKIRKGKQISFVIAGAYSTEGKVSEYRSNSFRVRKEKFHCIQMSKKLEVHS</sequence>
<dbReference type="AlphaFoldDB" id="A0A3E2C4U4"/>